<evidence type="ECO:0000313" key="14">
    <source>
        <dbReference type="Proteomes" id="UP000316476"/>
    </source>
</evidence>
<dbReference type="InterPro" id="IPR009014">
    <property type="entry name" value="Transketo_C/PFOR_II"/>
</dbReference>
<comment type="caution">
    <text evidence="13">The sequence shown here is derived from an EMBL/GenBank/DDBJ whole genome shotgun (WGS) entry which is preliminary data.</text>
</comment>
<dbReference type="GO" id="GO:0046872">
    <property type="term" value="F:metal ion binding"/>
    <property type="evidence" value="ECO:0007669"/>
    <property type="project" value="UniProtKB-KW"/>
</dbReference>
<evidence type="ECO:0000256" key="10">
    <source>
        <dbReference type="ARBA" id="ARBA00022842"/>
    </source>
</evidence>
<dbReference type="Pfam" id="PF02779">
    <property type="entry name" value="Transket_pyr"/>
    <property type="match status" value="1"/>
</dbReference>
<evidence type="ECO:0000256" key="5">
    <source>
        <dbReference type="ARBA" id="ARBA00007131"/>
    </source>
</evidence>
<dbReference type="InterPro" id="IPR005474">
    <property type="entry name" value="Transketolase_N"/>
</dbReference>
<comment type="cofactor">
    <cofactor evidence="2">
        <name>Mn(2+)</name>
        <dbReference type="ChEBI" id="CHEBI:29035"/>
    </cofactor>
</comment>
<dbReference type="GO" id="GO:0005737">
    <property type="term" value="C:cytoplasm"/>
    <property type="evidence" value="ECO:0007669"/>
    <property type="project" value="UniProtKB-ARBA"/>
</dbReference>
<comment type="cofactor">
    <cofactor evidence="1">
        <name>Ca(2+)</name>
        <dbReference type="ChEBI" id="CHEBI:29108"/>
    </cofactor>
</comment>
<accession>A0A5C6FNV5</accession>
<gene>
    <name evidence="13" type="primary">tkt_2</name>
    <name evidence="13" type="ORF">V7x_39050</name>
</gene>
<evidence type="ECO:0000256" key="3">
    <source>
        <dbReference type="ARBA" id="ARBA00001946"/>
    </source>
</evidence>
<dbReference type="InterPro" id="IPR051424">
    <property type="entry name" value="Transketolase-like"/>
</dbReference>
<keyword evidence="10" id="KW-0460">Magnesium</keyword>
<comment type="similarity">
    <text evidence="5">Belongs to the transketolase family.</text>
</comment>
<dbReference type="InterPro" id="IPR029061">
    <property type="entry name" value="THDP-binding"/>
</dbReference>
<evidence type="ECO:0000256" key="8">
    <source>
        <dbReference type="ARBA" id="ARBA00022723"/>
    </source>
</evidence>
<dbReference type="SUPFAM" id="SSF52518">
    <property type="entry name" value="Thiamin diphosphate-binding fold (THDP-binding)"/>
    <property type="match status" value="2"/>
</dbReference>
<evidence type="ECO:0000256" key="7">
    <source>
        <dbReference type="ARBA" id="ARBA00022679"/>
    </source>
</evidence>
<comment type="cofactor">
    <cofactor evidence="4">
        <name>thiamine diphosphate</name>
        <dbReference type="ChEBI" id="CHEBI:58937"/>
    </cofactor>
</comment>
<dbReference type="PROSITE" id="PS00802">
    <property type="entry name" value="TRANSKETOLASE_2"/>
    <property type="match status" value="1"/>
</dbReference>
<dbReference type="GO" id="GO:0004802">
    <property type="term" value="F:transketolase activity"/>
    <property type="evidence" value="ECO:0007669"/>
    <property type="project" value="UniProtKB-EC"/>
</dbReference>
<proteinExistence type="inferred from homology"/>
<dbReference type="CDD" id="cd07033">
    <property type="entry name" value="TPP_PYR_DXS_TK_like"/>
    <property type="match status" value="1"/>
</dbReference>
<sequence>MNADTQVATERSQEICDQIRRWILRCTTEAGSGHPTSSLSAVELMVALMFDGTFRFNFEQPEDPANDRLIFSKGHASPLFYALWAAAGKIDPNELMSYREFGSRLEGHPTERFSFTEAATGSLGQGLSIGLGMALAARYLDRSPSRTFVLLGDSEIAEGSQWEAIQLAAHYKLDNLIGILDVNRLGQRGETMYGHDLEAYRDRIEPFGWRCILVEDGHDLEQLAQGYADVNAASDQLGRPVMMIARTVKGKGVRSLEDQGGHHGKPVGKDAVADTLERLGSSNDSIRGEIKRPGAYQCNPPAIRTSKTIQYSIGDKVATRDAYGNALNRLAAKYPQMVSLDGEVCNSTRSKRFRDEYPDRFFEMFIAEQNMVGVATGMALCGKTPFVSTFAAFLTRAFDQIRMTPYSGAAVRFVGSHCGVSIGQDGPSQMGLEDIAMFRTLQDAVVLYPSDAVSTEALVDRMAENDGIAYLRTTRGKTPVIYNNDEPFQIGGCKVLKETENDQVTLIAAGITLHECLRAHDALSKCGISARVIDLYSIKPLDHATVRRAADETQVVFTVEDHFPEGGLGEAILTSLSDHSTPVHCLAVRNRPVSGSPEQLLSDQGLSAAKIVESVERWRNVSSKRSKRDLASPERNALN</sequence>
<dbReference type="EC" id="2.2.1.1" evidence="13"/>
<protein>
    <submittedName>
        <fullName evidence="13">Transketolase</fullName>
        <ecNumber evidence="13">2.2.1.1</ecNumber>
    </submittedName>
</protein>
<dbReference type="Gene3D" id="3.40.50.970">
    <property type="match status" value="2"/>
</dbReference>
<evidence type="ECO:0000256" key="4">
    <source>
        <dbReference type="ARBA" id="ARBA00001964"/>
    </source>
</evidence>
<evidence type="ECO:0000256" key="11">
    <source>
        <dbReference type="ARBA" id="ARBA00023052"/>
    </source>
</evidence>
<dbReference type="SMART" id="SM00861">
    <property type="entry name" value="Transket_pyr"/>
    <property type="match status" value="1"/>
</dbReference>
<dbReference type="PANTHER" id="PTHR43195">
    <property type="entry name" value="TRANSKETOLASE"/>
    <property type="match status" value="1"/>
</dbReference>
<comment type="cofactor">
    <cofactor evidence="3">
        <name>Mg(2+)</name>
        <dbReference type="ChEBI" id="CHEBI:18420"/>
    </cofactor>
</comment>
<dbReference type="InterPro" id="IPR033248">
    <property type="entry name" value="Transketolase_C"/>
</dbReference>
<dbReference type="CDD" id="cd02012">
    <property type="entry name" value="TPP_TK"/>
    <property type="match status" value="1"/>
</dbReference>
<keyword evidence="8" id="KW-0479">Metal-binding</keyword>
<dbReference type="GO" id="GO:0030976">
    <property type="term" value="F:thiamine pyrophosphate binding"/>
    <property type="evidence" value="ECO:0007669"/>
    <property type="project" value="TreeGrafter"/>
</dbReference>
<evidence type="ECO:0000256" key="9">
    <source>
        <dbReference type="ARBA" id="ARBA00022837"/>
    </source>
</evidence>
<evidence type="ECO:0000259" key="12">
    <source>
        <dbReference type="SMART" id="SM00861"/>
    </source>
</evidence>
<dbReference type="AlphaFoldDB" id="A0A5C6FNV5"/>
<dbReference type="InterPro" id="IPR020826">
    <property type="entry name" value="Transketolase_BS"/>
</dbReference>
<dbReference type="EMBL" id="SJPZ01000002">
    <property type="protein sequence ID" value="TWU62176.1"/>
    <property type="molecule type" value="Genomic_DNA"/>
</dbReference>
<dbReference type="Proteomes" id="UP000316476">
    <property type="component" value="Unassembled WGS sequence"/>
</dbReference>
<evidence type="ECO:0000256" key="2">
    <source>
        <dbReference type="ARBA" id="ARBA00001936"/>
    </source>
</evidence>
<dbReference type="Pfam" id="PF02780">
    <property type="entry name" value="Transketolase_C"/>
    <property type="match status" value="1"/>
</dbReference>
<reference evidence="13 14" key="1">
    <citation type="submission" date="2019-02" db="EMBL/GenBank/DDBJ databases">
        <title>Deep-cultivation of Planctomycetes and their phenomic and genomic characterization uncovers novel biology.</title>
        <authorList>
            <person name="Wiegand S."/>
            <person name="Jogler M."/>
            <person name="Boedeker C."/>
            <person name="Pinto D."/>
            <person name="Vollmers J."/>
            <person name="Rivas-Marin E."/>
            <person name="Kohn T."/>
            <person name="Peeters S.H."/>
            <person name="Heuer A."/>
            <person name="Rast P."/>
            <person name="Oberbeckmann S."/>
            <person name="Bunk B."/>
            <person name="Jeske O."/>
            <person name="Meyerdierks A."/>
            <person name="Storesund J.E."/>
            <person name="Kallscheuer N."/>
            <person name="Luecker S."/>
            <person name="Lage O.M."/>
            <person name="Pohl T."/>
            <person name="Merkel B.J."/>
            <person name="Hornburger P."/>
            <person name="Mueller R.-W."/>
            <person name="Bruemmer F."/>
            <person name="Labrenz M."/>
            <person name="Spormann A.M."/>
            <person name="Op Den Camp H."/>
            <person name="Overmann J."/>
            <person name="Amann R."/>
            <person name="Jetten M.S.M."/>
            <person name="Mascher T."/>
            <person name="Medema M.H."/>
            <person name="Devos D.P."/>
            <person name="Kaster A.-K."/>
            <person name="Ovreas L."/>
            <person name="Rohde M."/>
            <person name="Galperin M.Y."/>
            <person name="Jogler C."/>
        </authorList>
    </citation>
    <scope>NUCLEOTIDE SEQUENCE [LARGE SCALE GENOMIC DNA]</scope>
    <source>
        <strain evidence="13 14">V7</strain>
    </source>
</reference>
<evidence type="ECO:0000256" key="1">
    <source>
        <dbReference type="ARBA" id="ARBA00001913"/>
    </source>
</evidence>
<evidence type="ECO:0000256" key="6">
    <source>
        <dbReference type="ARBA" id="ARBA00011738"/>
    </source>
</evidence>
<dbReference type="NCBIfam" id="NF004559">
    <property type="entry name" value="PRK05899.2-5"/>
    <property type="match status" value="1"/>
</dbReference>
<name>A0A5C6FNV5_9PLAN</name>
<dbReference type="InterPro" id="IPR005475">
    <property type="entry name" value="Transketolase-like_Pyr-bd"/>
</dbReference>
<dbReference type="RefSeq" id="WP_146414894.1">
    <property type="nucleotide sequence ID" value="NZ_SJPZ01000002.1"/>
</dbReference>
<organism evidence="13 14">
    <name type="scientific">Crateriforma conspicua</name>
    <dbReference type="NCBI Taxonomy" id="2527996"/>
    <lineage>
        <taxon>Bacteria</taxon>
        <taxon>Pseudomonadati</taxon>
        <taxon>Planctomycetota</taxon>
        <taxon>Planctomycetia</taxon>
        <taxon>Planctomycetales</taxon>
        <taxon>Planctomycetaceae</taxon>
        <taxon>Crateriforma</taxon>
    </lineage>
</organism>
<dbReference type="OrthoDB" id="9803371at2"/>
<dbReference type="PANTHER" id="PTHR43195:SF1">
    <property type="entry name" value="FI06132P-RELATED"/>
    <property type="match status" value="1"/>
</dbReference>
<feature type="domain" description="Transketolase-like pyrimidine-binding" evidence="12">
    <location>
        <begin position="317"/>
        <end position="480"/>
    </location>
</feature>
<keyword evidence="9" id="KW-0106">Calcium</keyword>
<dbReference type="FunFam" id="3.40.50.970:FF:000129">
    <property type="entry name" value="Transketolase"/>
    <property type="match status" value="1"/>
</dbReference>
<keyword evidence="7 13" id="KW-0808">Transferase</keyword>
<keyword evidence="11" id="KW-0786">Thiamine pyrophosphate</keyword>
<dbReference type="SUPFAM" id="SSF52922">
    <property type="entry name" value="TK C-terminal domain-like"/>
    <property type="match status" value="1"/>
</dbReference>
<evidence type="ECO:0000313" key="13">
    <source>
        <dbReference type="EMBL" id="TWU62176.1"/>
    </source>
</evidence>
<dbReference type="Gene3D" id="3.40.50.920">
    <property type="match status" value="1"/>
</dbReference>
<dbReference type="Pfam" id="PF00456">
    <property type="entry name" value="Transketolase_N"/>
    <property type="match status" value="1"/>
</dbReference>
<comment type="subunit">
    <text evidence="6">Homodimer.</text>
</comment>